<dbReference type="STRING" id="1797535.A2744_03625"/>
<dbReference type="AlphaFoldDB" id="A0A1G1Y2F1"/>
<evidence type="ECO:0000313" key="9">
    <source>
        <dbReference type="EMBL" id="OGY46509.1"/>
    </source>
</evidence>
<keyword evidence="4 7" id="KW-0812">Transmembrane</keyword>
<dbReference type="GO" id="GO:0005886">
    <property type="term" value="C:plasma membrane"/>
    <property type="evidence" value="ECO:0007669"/>
    <property type="project" value="UniProtKB-SubCell"/>
</dbReference>
<feature type="transmembrane region" description="Helical" evidence="7">
    <location>
        <begin position="64"/>
        <end position="82"/>
    </location>
</feature>
<evidence type="ECO:0000313" key="10">
    <source>
        <dbReference type="Proteomes" id="UP000178240"/>
    </source>
</evidence>
<evidence type="ECO:0000256" key="3">
    <source>
        <dbReference type="ARBA" id="ARBA00022475"/>
    </source>
</evidence>
<evidence type="ECO:0000259" key="8">
    <source>
        <dbReference type="Pfam" id="PF02308"/>
    </source>
</evidence>
<feature type="transmembrane region" description="Helical" evidence="7">
    <location>
        <begin position="34"/>
        <end position="52"/>
    </location>
</feature>
<feature type="transmembrane region" description="Helical" evidence="7">
    <location>
        <begin position="6"/>
        <end position="22"/>
    </location>
</feature>
<dbReference type="Proteomes" id="UP000178240">
    <property type="component" value="Unassembled WGS sequence"/>
</dbReference>
<dbReference type="PANTHER" id="PTHR33778">
    <property type="entry name" value="PROTEIN MGTC"/>
    <property type="match status" value="1"/>
</dbReference>
<proteinExistence type="inferred from homology"/>
<keyword evidence="5 7" id="KW-1133">Transmembrane helix</keyword>
<dbReference type="InterPro" id="IPR003416">
    <property type="entry name" value="MgtC/SapB/SrpB/YhiD_fam"/>
</dbReference>
<evidence type="ECO:0000256" key="5">
    <source>
        <dbReference type="ARBA" id="ARBA00022989"/>
    </source>
</evidence>
<name>A0A1G1Y2F1_9BACT</name>
<keyword evidence="3" id="KW-1003">Cell membrane</keyword>
<comment type="subcellular location">
    <subcellularLocation>
        <location evidence="1">Cell membrane</location>
        <topology evidence="1">Multi-pass membrane protein</topology>
    </subcellularLocation>
</comment>
<reference evidence="9 10" key="1">
    <citation type="journal article" date="2016" name="Nat. Commun.">
        <title>Thousands of microbial genomes shed light on interconnected biogeochemical processes in an aquifer system.</title>
        <authorList>
            <person name="Anantharaman K."/>
            <person name="Brown C.T."/>
            <person name="Hug L.A."/>
            <person name="Sharon I."/>
            <person name="Castelle C.J."/>
            <person name="Probst A.J."/>
            <person name="Thomas B.C."/>
            <person name="Singh A."/>
            <person name="Wilkins M.J."/>
            <person name="Karaoz U."/>
            <person name="Brodie E.L."/>
            <person name="Williams K.H."/>
            <person name="Hubbard S.S."/>
            <person name="Banfield J.F."/>
        </authorList>
    </citation>
    <scope>NUCLEOTIDE SEQUENCE [LARGE SCALE GENOMIC DNA]</scope>
</reference>
<evidence type="ECO:0000256" key="1">
    <source>
        <dbReference type="ARBA" id="ARBA00004651"/>
    </source>
</evidence>
<gene>
    <name evidence="9" type="ORF">A2744_03625</name>
</gene>
<feature type="transmembrane region" description="Helical" evidence="7">
    <location>
        <begin position="112"/>
        <end position="130"/>
    </location>
</feature>
<sequence>MILPLDIVYRLLLATLLAGLIGMERESKHRPAGLRTNTLVGLGSCLIVLLSLESGTLGAVDPTRIAAGVVTGIGFLGAGLILREHHNELQGITTAATVWVVSAIGMAVGFGFYFHAIVTTLIVLGVLYIFGNEKIRKIFRLDN</sequence>
<comment type="caution">
    <text evidence="9">The sequence shown here is derived from an EMBL/GenBank/DDBJ whole genome shotgun (WGS) entry which is preliminary data.</text>
</comment>
<organism evidence="9 10">
    <name type="scientific">Candidatus Buchananbacteria bacterium RIFCSPHIGHO2_01_FULL_44_11</name>
    <dbReference type="NCBI Taxonomy" id="1797535"/>
    <lineage>
        <taxon>Bacteria</taxon>
        <taxon>Candidatus Buchananiibacteriota</taxon>
    </lineage>
</organism>
<keyword evidence="6 7" id="KW-0472">Membrane</keyword>
<feature type="domain" description="MgtC/SapB/SrpB/YhiD N-terminal" evidence="8">
    <location>
        <begin position="11"/>
        <end position="130"/>
    </location>
</feature>
<dbReference type="PANTHER" id="PTHR33778:SF1">
    <property type="entry name" value="MAGNESIUM TRANSPORTER YHID-RELATED"/>
    <property type="match status" value="1"/>
</dbReference>
<evidence type="ECO:0000256" key="7">
    <source>
        <dbReference type="SAM" id="Phobius"/>
    </source>
</evidence>
<protein>
    <recommendedName>
        <fullName evidence="8">MgtC/SapB/SrpB/YhiD N-terminal domain-containing protein</fullName>
    </recommendedName>
</protein>
<dbReference type="EMBL" id="MHIE01000003">
    <property type="protein sequence ID" value="OGY46509.1"/>
    <property type="molecule type" value="Genomic_DNA"/>
</dbReference>
<evidence type="ECO:0000256" key="2">
    <source>
        <dbReference type="ARBA" id="ARBA00009298"/>
    </source>
</evidence>
<comment type="similarity">
    <text evidence="2">Belongs to the MgtC/SapB family.</text>
</comment>
<dbReference type="PRINTS" id="PR01837">
    <property type="entry name" value="MGTCSAPBPROT"/>
</dbReference>
<evidence type="ECO:0000256" key="6">
    <source>
        <dbReference type="ARBA" id="ARBA00023136"/>
    </source>
</evidence>
<evidence type="ECO:0000256" key="4">
    <source>
        <dbReference type="ARBA" id="ARBA00022692"/>
    </source>
</evidence>
<dbReference type="Pfam" id="PF02308">
    <property type="entry name" value="MgtC"/>
    <property type="match status" value="1"/>
</dbReference>
<accession>A0A1G1Y2F1</accession>
<dbReference type="InterPro" id="IPR049177">
    <property type="entry name" value="MgtC_SapB_SrpB_YhiD_N"/>
</dbReference>